<dbReference type="PANTHER" id="PTHR20003">
    <property type="entry name" value="GLYCOPROTEIN-RELATED"/>
    <property type="match status" value="1"/>
</dbReference>
<dbReference type="EMBL" id="CAWYQH010000102">
    <property type="protein sequence ID" value="CAK8686369.1"/>
    <property type="molecule type" value="Genomic_DNA"/>
</dbReference>
<proteinExistence type="predicted"/>
<name>A0ABP0G6V2_CLALP</name>
<keyword evidence="1" id="KW-0812">Transmembrane</keyword>
<reference evidence="2 3" key="1">
    <citation type="submission" date="2024-02" db="EMBL/GenBank/DDBJ databases">
        <authorList>
            <person name="Daric V."/>
            <person name="Darras S."/>
        </authorList>
    </citation>
    <scope>NUCLEOTIDE SEQUENCE [LARGE SCALE GENOMIC DNA]</scope>
</reference>
<protein>
    <submittedName>
        <fullName evidence="2">Uncharacterized protein</fullName>
    </submittedName>
</protein>
<gene>
    <name evidence="2" type="ORF">CVLEPA_LOCUS18311</name>
</gene>
<dbReference type="Proteomes" id="UP001642483">
    <property type="component" value="Unassembled WGS sequence"/>
</dbReference>
<keyword evidence="3" id="KW-1185">Reference proteome</keyword>
<evidence type="ECO:0000256" key="1">
    <source>
        <dbReference type="SAM" id="Phobius"/>
    </source>
</evidence>
<dbReference type="PANTHER" id="PTHR20003:SF7">
    <property type="entry name" value="SGNH DOMAIN-CONTAINING PROTEIN"/>
    <property type="match status" value="1"/>
</dbReference>
<comment type="caution">
    <text evidence="2">The sequence shown here is derived from an EMBL/GenBank/DDBJ whole genome shotgun (WGS) entry which is preliminary data.</text>
</comment>
<keyword evidence="1" id="KW-1133">Transmembrane helix</keyword>
<organism evidence="2 3">
    <name type="scientific">Clavelina lepadiformis</name>
    <name type="common">Light-bulb sea squirt</name>
    <name type="synonym">Ascidia lepadiformis</name>
    <dbReference type="NCBI Taxonomy" id="159417"/>
    <lineage>
        <taxon>Eukaryota</taxon>
        <taxon>Metazoa</taxon>
        <taxon>Chordata</taxon>
        <taxon>Tunicata</taxon>
        <taxon>Ascidiacea</taxon>
        <taxon>Aplousobranchia</taxon>
        <taxon>Clavelinidae</taxon>
        <taxon>Clavelina</taxon>
    </lineage>
</organism>
<sequence>MRECPVRELLCSIGPHKRFYFSLVMASMFCIIFYNTYLSTINNPELQELLYYQTQQRNECQVNGIATENESVVKEKQEIVEWTDRLFTRPKCAGLLQNITIGKWKIDEPMNEDLSKELKKIHQNYRKKTGIPIHPWRTDHRCGYRILADRVSFSWPRIASFCDPQSSRPCCSDQLNGYCVPVTKELTCDCPNCIDTRKYKDALLAHWTTKDKRCSWKNFTSLEACAVLNRLSRHENKAHVHFIGDSLMRNMFLGITTLLTANRKNGAWRKCVSDKLKKLCKGENLFLMRPCHDLAAVHNLHDLQEVNGSLCNNHRNFEAEYNEYGMPSLAADFVKFATNVKGNENSYFVVGVGLHFQCNAEKVIKMFLEPAIRELDYSDTSWPRLIWVHPLSIGLLKPPRYLNTQGDVAISQFGVKMEKYLKDYRIPALDFKYITKGVHSYDGTHYGAGVNIMKAQILLNYLATL</sequence>
<keyword evidence="1" id="KW-0472">Membrane</keyword>
<feature type="transmembrane region" description="Helical" evidence="1">
    <location>
        <begin position="20"/>
        <end position="38"/>
    </location>
</feature>
<accession>A0ABP0G6V2</accession>
<evidence type="ECO:0000313" key="3">
    <source>
        <dbReference type="Proteomes" id="UP001642483"/>
    </source>
</evidence>
<evidence type="ECO:0000313" key="2">
    <source>
        <dbReference type="EMBL" id="CAK8686369.1"/>
    </source>
</evidence>